<gene>
    <name evidence="2" type="ordered locus">Slit_2886</name>
</gene>
<dbReference type="Proteomes" id="UP000001625">
    <property type="component" value="Chromosome"/>
</dbReference>
<dbReference type="CDD" id="cd00761">
    <property type="entry name" value="Glyco_tranf_GTA_type"/>
    <property type="match status" value="1"/>
</dbReference>
<keyword evidence="3" id="KW-1185">Reference proteome</keyword>
<dbReference type="GO" id="GO:0016758">
    <property type="term" value="F:hexosyltransferase activity"/>
    <property type="evidence" value="ECO:0007669"/>
    <property type="project" value="UniProtKB-ARBA"/>
</dbReference>
<dbReference type="CAZy" id="GT2">
    <property type="family name" value="Glycosyltransferase Family 2"/>
</dbReference>
<dbReference type="RefSeq" id="WP_013031007.1">
    <property type="nucleotide sequence ID" value="NC_013959.1"/>
</dbReference>
<accession>D5CQ90</accession>
<dbReference type="eggNOG" id="COG0463">
    <property type="taxonomic scope" value="Bacteria"/>
</dbReference>
<proteinExistence type="predicted"/>
<reference evidence="2 3" key="1">
    <citation type="submission" date="2010-03" db="EMBL/GenBank/DDBJ databases">
        <title>Complete sequence of Sideroxydans lithotrophicus ES-1.</title>
        <authorList>
            <consortium name="US DOE Joint Genome Institute"/>
            <person name="Lucas S."/>
            <person name="Copeland A."/>
            <person name="Lapidus A."/>
            <person name="Cheng J.-F."/>
            <person name="Bruce D."/>
            <person name="Goodwin L."/>
            <person name="Pitluck S."/>
            <person name="Munk A.C."/>
            <person name="Detter J.C."/>
            <person name="Han C."/>
            <person name="Tapia R."/>
            <person name="Larimer F."/>
            <person name="Land M."/>
            <person name="Hauser L."/>
            <person name="Kyrpides N."/>
            <person name="Ivanova N."/>
            <person name="Emerson D."/>
            <person name="Woyke T."/>
        </authorList>
    </citation>
    <scope>NUCLEOTIDE SEQUENCE [LARGE SCALE GENOMIC DNA]</scope>
    <source>
        <strain evidence="2 3">ES-1</strain>
    </source>
</reference>
<dbReference type="SUPFAM" id="SSF53448">
    <property type="entry name" value="Nucleotide-diphospho-sugar transferases"/>
    <property type="match status" value="1"/>
</dbReference>
<name>D5CQ90_SIDLE</name>
<evidence type="ECO:0000313" key="2">
    <source>
        <dbReference type="EMBL" id="ADE13111.1"/>
    </source>
</evidence>
<feature type="domain" description="Glycosyltransferase 2-like" evidence="1">
    <location>
        <begin position="18"/>
        <end position="147"/>
    </location>
</feature>
<dbReference type="EMBL" id="CP001965">
    <property type="protein sequence ID" value="ADE13111.1"/>
    <property type="molecule type" value="Genomic_DNA"/>
</dbReference>
<sequence>MKEISAPRAEVLVDAPVSVVIPCFKCTRTIGRAFDSIVQQTQKPAEVILVDDASGDETLELLCKFRLEYPDWVKVIALNENQGAASARNAGWNAACQPYVAFLDADDAWHPKKIEIQYNYMATHSEIALSGHMHRKSGSHTKVADWEIRECMAMPISKNSLLLSNRFITPSVMLKREIPFRFAEGKRHMEDHLLWLEIVCAQMAVIKLSADLAAIYKPAYGAAGLSAQLWSMERGDLDNYGQLYQSGCINFIQWLGLCIYSVLKFVRRLILYWGYMRWAK</sequence>
<dbReference type="Gene3D" id="3.90.550.10">
    <property type="entry name" value="Spore Coat Polysaccharide Biosynthesis Protein SpsA, Chain A"/>
    <property type="match status" value="1"/>
</dbReference>
<dbReference type="InterPro" id="IPR029044">
    <property type="entry name" value="Nucleotide-diphossugar_trans"/>
</dbReference>
<protein>
    <submittedName>
        <fullName evidence="2">Glycosyl transferase family 2</fullName>
    </submittedName>
</protein>
<keyword evidence="2" id="KW-0808">Transferase</keyword>
<evidence type="ECO:0000313" key="3">
    <source>
        <dbReference type="Proteomes" id="UP000001625"/>
    </source>
</evidence>
<dbReference type="STRING" id="580332.Slit_2886"/>
<organism evidence="2 3">
    <name type="scientific">Sideroxydans lithotrophicus (strain ES-1)</name>
    <dbReference type="NCBI Taxonomy" id="580332"/>
    <lineage>
        <taxon>Bacteria</taxon>
        <taxon>Pseudomonadati</taxon>
        <taxon>Pseudomonadota</taxon>
        <taxon>Betaproteobacteria</taxon>
        <taxon>Nitrosomonadales</taxon>
        <taxon>Gallionellaceae</taxon>
        <taxon>Sideroxydans</taxon>
    </lineage>
</organism>
<dbReference type="OrthoDB" id="433681at2"/>
<dbReference type="AlphaFoldDB" id="D5CQ90"/>
<dbReference type="HOGENOM" id="CLU_025996_0_3_4"/>
<dbReference type="InterPro" id="IPR001173">
    <property type="entry name" value="Glyco_trans_2-like"/>
</dbReference>
<evidence type="ECO:0000259" key="1">
    <source>
        <dbReference type="Pfam" id="PF00535"/>
    </source>
</evidence>
<dbReference type="PANTHER" id="PTHR22916">
    <property type="entry name" value="GLYCOSYLTRANSFERASE"/>
    <property type="match status" value="1"/>
</dbReference>
<dbReference type="Pfam" id="PF00535">
    <property type="entry name" value="Glycos_transf_2"/>
    <property type="match status" value="1"/>
</dbReference>
<dbReference type="KEGG" id="slt:Slit_2886"/>
<dbReference type="PANTHER" id="PTHR22916:SF3">
    <property type="entry name" value="UDP-GLCNAC:BETAGAL BETA-1,3-N-ACETYLGLUCOSAMINYLTRANSFERASE-LIKE PROTEIN 1"/>
    <property type="match status" value="1"/>
</dbReference>